<comment type="caution">
    <text evidence="1">The sequence shown here is derived from an EMBL/GenBank/DDBJ whole genome shotgun (WGS) entry which is preliminary data.</text>
</comment>
<sequence length="61" mass="7302">MKPDRSGIAYKKQFGEALAGEQPNCFYIYDFISFTLKIIFYFYEKRIPSFCRGRYPFLLVL</sequence>
<reference evidence="1 2" key="1">
    <citation type="submission" date="2020-08" db="EMBL/GenBank/DDBJ databases">
        <title>Genomic Encyclopedia of Type Strains, Phase III (KMG-III): the genomes of soil and plant-associated and newly described type strains.</title>
        <authorList>
            <person name="Whitman W."/>
        </authorList>
    </citation>
    <scope>NUCLEOTIDE SEQUENCE [LARGE SCALE GENOMIC DNA]</scope>
    <source>
        <strain evidence="1 2">CECT 8234</strain>
    </source>
</reference>
<evidence type="ECO:0000313" key="2">
    <source>
        <dbReference type="Proteomes" id="UP000518605"/>
    </source>
</evidence>
<organism evidence="1 2">
    <name type="scientific">Paenibacillus endophyticus</name>
    <dbReference type="NCBI Taxonomy" id="1294268"/>
    <lineage>
        <taxon>Bacteria</taxon>
        <taxon>Bacillati</taxon>
        <taxon>Bacillota</taxon>
        <taxon>Bacilli</taxon>
        <taxon>Bacillales</taxon>
        <taxon>Paenibacillaceae</taxon>
        <taxon>Paenibacillus</taxon>
    </lineage>
</organism>
<keyword evidence="2" id="KW-1185">Reference proteome</keyword>
<dbReference type="AlphaFoldDB" id="A0A7W5GCP6"/>
<dbReference type="EMBL" id="JACHXW010000017">
    <property type="protein sequence ID" value="MBB3154658.1"/>
    <property type="molecule type" value="Genomic_DNA"/>
</dbReference>
<accession>A0A7W5GCP6</accession>
<name>A0A7W5GCP6_9BACL</name>
<protein>
    <submittedName>
        <fullName evidence="1">Uncharacterized protein</fullName>
    </submittedName>
</protein>
<dbReference type="Proteomes" id="UP000518605">
    <property type="component" value="Unassembled WGS sequence"/>
</dbReference>
<gene>
    <name evidence="1" type="ORF">FHS16_004740</name>
</gene>
<evidence type="ECO:0000313" key="1">
    <source>
        <dbReference type="EMBL" id="MBB3154658.1"/>
    </source>
</evidence>
<proteinExistence type="predicted"/>